<dbReference type="PROSITE" id="PS50893">
    <property type="entry name" value="ABC_TRANSPORTER_2"/>
    <property type="match status" value="1"/>
</dbReference>
<dbReference type="GO" id="GO:0016887">
    <property type="term" value="F:ATP hydrolysis activity"/>
    <property type="evidence" value="ECO:0007669"/>
    <property type="project" value="InterPro"/>
</dbReference>
<dbReference type="InterPro" id="IPR017871">
    <property type="entry name" value="ABC_transporter-like_CS"/>
</dbReference>
<dbReference type="PROSITE" id="PS50929">
    <property type="entry name" value="ABC_TM1F"/>
    <property type="match status" value="1"/>
</dbReference>
<evidence type="ECO:0000259" key="12">
    <source>
        <dbReference type="PROSITE" id="PS50893"/>
    </source>
</evidence>
<dbReference type="InterPro" id="IPR039421">
    <property type="entry name" value="Type_1_exporter"/>
</dbReference>
<evidence type="ECO:0000256" key="10">
    <source>
        <dbReference type="SAM" id="MobiDB-lite"/>
    </source>
</evidence>
<evidence type="ECO:0000259" key="13">
    <source>
        <dbReference type="PROSITE" id="PS50929"/>
    </source>
</evidence>
<dbReference type="GO" id="GO:0005524">
    <property type="term" value="F:ATP binding"/>
    <property type="evidence" value="ECO:0007669"/>
    <property type="project" value="UniProtKB-KW"/>
</dbReference>
<reference evidence="14 15" key="1">
    <citation type="submission" date="2019-07" db="EMBL/GenBank/DDBJ databases">
        <title>Whole genome shotgun sequence of Methylobacterium gnaphalii NBRC 107716.</title>
        <authorList>
            <person name="Hosoyama A."/>
            <person name="Uohara A."/>
            <person name="Ohji S."/>
            <person name="Ichikawa N."/>
        </authorList>
    </citation>
    <scope>NUCLEOTIDE SEQUENCE [LARGE SCALE GENOMIC DNA]</scope>
    <source>
        <strain evidence="14 15">NBRC 107716</strain>
    </source>
</reference>
<dbReference type="SUPFAM" id="SSF52540">
    <property type="entry name" value="P-loop containing nucleoside triphosphate hydrolases"/>
    <property type="match status" value="1"/>
</dbReference>
<feature type="region of interest" description="Disordered" evidence="10">
    <location>
        <begin position="565"/>
        <end position="596"/>
    </location>
</feature>
<dbReference type="NCBIfam" id="TIGR01842">
    <property type="entry name" value="type_I_sec_PrtD"/>
    <property type="match status" value="1"/>
</dbReference>
<dbReference type="EMBL" id="BJZV01000021">
    <property type="protein sequence ID" value="GEP11615.1"/>
    <property type="molecule type" value="Genomic_DNA"/>
</dbReference>
<comment type="caution">
    <text evidence="14">The sequence shown here is derived from an EMBL/GenBank/DDBJ whole genome shotgun (WGS) entry which is preliminary data.</text>
</comment>
<dbReference type="GO" id="GO:0005886">
    <property type="term" value="C:plasma membrane"/>
    <property type="evidence" value="ECO:0007669"/>
    <property type="project" value="UniProtKB-SubCell"/>
</dbReference>
<evidence type="ECO:0000256" key="3">
    <source>
        <dbReference type="ARBA" id="ARBA00022448"/>
    </source>
</evidence>
<dbReference type="InterPro" id="IPR010128">
    <property type="entry name" value="ATPase_T1SS_PrtD-like"/>
</dbReference>
<dbReference type="FunFam" id="1.20.1560.10:FF:000109">
    <property type="entry name" value="Alkaline protease secretion ATP-binding protein aprD"/>
    <property type="match status" value="1"/>
</dbReference>
<name>A0A512JNS8_9HYPH</name>
<evidence type="ECO:0000256" key="7">
    <source>
        <dbReference type="ARBA" id="ARBA00022840"/>
    </source>
</evidence>
<evidence type="ECO:0000313" key="15">
    <source>
        <dbReference type="Proteomes" id="UP000321750"/>
    </source>
</evidence>
<dbReference type="Pfam" id="PF00664">
    <property type="entry name" value="ABC_membrane"/>
    <property type="match status" value="1"/>
</dbReference>
<feature type="domain" description="ABC transmembrane type-1" evidence="13">
    <location>
        <begin position="22"/>
        <end position="300"/>
    </location>
</feature>
<evidence type="ECO:0000256" key="9">
    <source>
        <dbReference type="ARBA" id="ARBA00023136"/>
    </source>
</evidence>
<evidence type="ECO:0000256" key="8">
    <source>
        <dbReference type="ARBA" id="ARBA00022989"/>
    </source>
</evidence>
<keyword evidence="4" id="KW-1003">Cell membrane</keyword>
<dbReference type="GO" id="GO:0034040">
    <property type="term" value="F:ATPase-coupled lipid transmembrane transporter activity"/>
    <property type="evidence" value="ECO:0007669"/>
    <property type="project" value="TreeGrafter"/>
</dbReference>
<dbReference type="Gene3D" id="1.20.1560.10">
    <property type="entry name" value="ABC transporter type 1, transmembrane domain"/>
    <property type="match status" value="1"/>
</dbReference>
<dbReference type="FunFam" id="3.40.50.300:FF:001444">
    <property type="entry name" value="ABC transporter ATP-binding protein"/>
    <property type="match status" value="1"/>
</dbReference>
<keyword evidence="9 11" id="KW-0472">Membrane</keyword>
<dbReference type="AlphaFoldDB" id="A0A512JNS8"/>
<accession>A0A512JNS8</accession>
<dbReference type="InterPro" id="IPR003593">
    <property type="entry name" value="AAA+_ATPase"/>
</dbReference>
<dbReference type="PANTHER" id="PTHR24221">
    <property type="entry name" value="ATP-BINDING CASSETTE SUB-FAMILY B"/>
    <property type="match status" value="1"/>
</dbReference>
<dbReference type="GO" id="GO:0140359">
    <property type="term" value="F:ABC-type transporter activity"/>
    <property type="evidence" value="ECO:0007669"/>
    <property type="project" value="InterPro"/>
</dbReference>
<feature type="transmembrane region" description="Helical" evidence="11">
    <location>
        <begin position="55"/>
        <end position="75"/>
    </location>
</feature>
<dbReference type="InterPro" id="IPR003439">
    <property type="entry name" value="ABC_transporter-like_ATP-bd"/>
</dbReference>
<comment type="similarity">
    <text evidence="2">Belongs to the ABC transporter superfamily.</text>
</comment>
<dbReference type="InterPro" id="IPR027417">
    <property type="entry name" value="P-loop_NTPase"/>
</dbReference>
<keyword evidence="15" id="KW-1185">Reference proteome</keyword>
<dbReference type="SMART" id="SM00382">
    <property type="entry name" value="AAA"/>
    <property type="match status" value="1"/>
</dbReference>
<protein>
    <submittedName>
        <fullName evidence="14">Type I secretion system ATP-binding protein PrsD</fullName>
    </submittedName>
</protein>
<keyword evidence="5 11" id="KW-0812">Transmembrane</keyword>
<dbReference type="Pfam" id="PF00005">
    <property type="entry name" value="ABC_tran"/>
    <property type="match status" value="1"/>
</dbReference>
<feature type="transmembrane region" description="Helical" evidence="11">
    <location>
        <begin position="20"/>
        <end position="43"/>
    </location>
</feature>
<evidence type="ECO:0000256" key="11">
    <source>
        <dbReference type="SAM" id="Phobius"/>
    </source>
</evidence>
<keyword evidence="6" id="KW-0547">Nucleotide-binding</keyword>
<sequence>MLPKHHDPEMASVLGGYRRAIIGLGLMSGLVNILYLTGSFFMLEVYDRVIPSRSVPTLLGLAILALLLYAFQGGLEILRARALVRVGATLDEALSPRVFDTVVRAPLVGTMPGDGLLPVRDLDALRTFLSGPAPSALFDLPWMPLYLGICFLFHPLIGVAALFGGFALVALTILTDRMTRAPAQKATGFAVRRNALAEAGQRNAEVLAALGMREVFARRWTNASRDYLQTQQIVADVGSGLGAVSKVFRLALQSGVLALGAYLVIQGEASSGIIIASSILVSRALAPVELAIANWRSFVAARQSWHRLDHLFATLPRLPERNTLPAPSQRLSVQSLSVAPPSVQRVVLHDVSIELEAGDSLGIIGPSASGKSSLARAIVGVWSPLRGYVRLDGASLDQWSSTVLGRHIGYLPQEVELFDGTIAENIARFDPDATPEAIIKAAQAAGFHDAIVNMPDGYDCTIGERGTRLSAGQRQRVGLARALYRDPFLVVLDEPNANLDVAGENALSAAMMSVRQRGGIVIVVAHRPNVLSTVDLILALSDGRIADFGPKDEVLRRLLRPAPVPASDPREIKRTPVTGGVQKESHGSSMIRQVRA</sequence>
<evidence type="ECO:0000256" key="5">
    <source>
        <dbReference type="ARBA" id="ARBA00022692"/>
    </source>
</evidence>
<evidence type="ECO:0000256" key="6">
    <source>
        <dbReference type="ARBA" id="ARBA00022741"/>
    </source>
</evidence>
<evidence type="ECO:0000256" key="1">
    <source>
        <dbReference type="ARBA" id="ARBA00004651"/>
    </source>
</evidence>
<dbReference type="GO" id="GO:0030256">
    <property type="term" value="C:type I protein secretion system complex"/>
    <property type="evidence" value="ECO:0007669"/>
    <property type="project" value="InterPro"/>
</dbReference>
<evidence type="ECO:0000256" key="2">
    <source>
        <dbReference type="ARBA" id="ARBA00005417"/>
    </source>
</evidence>
<dbReference type="PANTHER" id="PTHR24221:SF248">
    <property type="entry name" value="ABC TRANSPORTER TRANSMEMBRANE REGION"/>
    <property type="match status" value="1"/>
</dbReference>
<keyword evidence="3" id="KW-0813">Transport</keyword>
<organism evidence="14 15">
    <name type="scientific">Methylobacterium gnaphalii</name>
    <dbReference type="NCBI Taxonomy" id="1010610"/>
    <lineage>
        <taxon>Bacteria</taxon>
        <taxon>Pseudomonadati</taxon>
        <taxon>Pseudomonadota</taxon>
        <taxon>Alphaproteobacteria</taxon>
        <taxon>Hyphomicrobiales</taxon>
        <taxon>Methylobacteriaceae</taxon>
        <taxon>Methylobacterium</taxon>
    </lineage>
</organism>
<comment type="subcellular location">
    <subcellularLocation>
        <location evidence="1">Cell membrane</location>
        <topology evidence="1">Multi-pass membrane protein</topology>
    </subcellularLocation>
</comment>
<keyword evidence="7 14" id="KW-0067">ATP-binding</keyword>
<feature type="compositionally biased region" description="Polar residues" evidence="10">
    <location>
        <begin position="587"/>
        <end position="596"/>
    </location>
</feature>
<dbReference type="InterPro" id="IPR036640">
    <property type="entry name" value="ABC1_TM_sf"/>
</dbReference>
<dbReference type="InterPro" id="IPR011527">
    <property type="entry name" value="ABC1_TM_dom"/>
</dbReference>
<proteinExistence type="inferred from homology"/>
<dbReference type="Proteomes" id="UP000321750">
    <property type="component" value="Unassembled WGS sequence"/>
</dbReference>
<keyword evidence="8 11" id="KW-1133">Transmembrane helix</keyword>
<feature type="domain" description="ABC transporter" evidence="12">
    <location>
        <begin position="331"/>
        <end position="567"/>
    </location>
</feature>
<gene>
    <name evidence="14" type="primary">prsD</name>
    <name evidence="14" type="ORF">MGN01_34600</name>
</gene>
<dbReference type="SUPFAM" id="SSF90123">
    <property type="entry name" value="ABC transporter transmembrane region"/>
    <property type="match status" value="1"/>
</dbReference>
<evidence type="ECO:0000313" key="14">
    <source>
        <dbReference type="EMBL" id="GEP11615.1"/>
    </source>
</evidence>
<dbReference type="Gene3D" id="3.40.50.300">
    <property type="entry name" value="P-loop containing nucleotide triphosphate hydrolases"/>
    <property type="match status" value="1"/>
</dbReference>
<dbReference type="GO" id="GO:0030253">
    <property type="term" value="P:protein secretion by the type I secretion system"/>
    <property type="evidence" value="ECO:0007669"/>
    <property type="project" value="InterPro"/>
</dbReference>
<evidence type="ECO:0000256" key="4">
    <source>
        <dbReference type="ARBA" id="ARBA00022475"/>
    </source>
</evidence>
<feature type="transmembrane region" description="Helical" evidence="11">
    <location>
        <begin position="145"/>
        <end position="174"/>
    </location>
</feature>
<dbReference type="PROSITE" id="PS00211">
    <property type="entry name" value="ABC_TRANSPORTER_1"/>
    <property type="match status" value="1"/>
</dbReference>